<dbReference type="STRING" id="762486.SAMN05444411_1166"/>
<keyword evidence="2" id="KW-1185">Reference proteome</keyword>
<proteinExistence type="predicted"/>
<dbReference type="Proteomes" id="UP000199595">
    <property type="component" value="Unassembled WGS sequence"/>
</dbReference>
<evidence type="ECO:0000313" key="1">
    <source>
        <dbReference type="EMBL" id="SDY05568.1"/>
    </source>
</evidence>
<sequence>MFNKLLKLYKSNSLKTPLEDFTTELFVGVLNYDKILKQRFFEKFLKSKSNNLKIQTQKKYKLKDHSDCIVDIVIENENELYFIENKVNSKEGYKQLERYSLVLDKFRKEGYKTKLMYCSKISEKKEIKSHKFEQFTWHYLSQFIKSNSTEELSNDFRKYLKQNNMSTDMTIKSNDLVALENVTKVFNLMNRNLENVFSNFKKRFPNAKDLRKGSHLRKQMFEQNRFCIMSSPIVKGNGWSEILYGFEFNGTLFVQIYMDSKNENFREFKTFFSNNLDFKYEEFENYGGRIYLEQNIGEYLNNDNSESEIKEWFLTNFEKMTNIILETKEKIEWINYVA</sequence>
<dbReference type="RefSeq" id="WP_175454826.1">
    <property type="nucleotide sequence ID" value="NZ_FNNJ01000016.1"/>
</dbReference>
<evidence type="ECO:0000313" key="2">
    <source>
        <dbReference type="Proteomes" id="UP000199595"/>
    </source>
</evidence>
<gene>
    <name evidence="1" type="ORF">SAMN05444411_1166</name>
</gene>
<accession>A0A1H3GSE1</accession>
<protein>
    <submittedName>
        <fullName evidence="1">PD-(D/E)XK nuclease superfamily protein</fullName>
    </submittedName>
</protein>
<dbReference type="EMBL" id="FNNJ01000016">
    <property type="protein sequence ID" value="SDY05568.1"/>
    <property type="molecule type" value="Genomic_DNA"/>
</dbReference>
<dbReference type="AlphaFoldDB" id="A0A1H3GSE1"/>
<name>A0A1H3GSE1_9FLAO</name>
<reference evidence="2" key="1">
    <citation type="submission" date="2016-10" db="EMBL/GenBank/DDBJ databases">
        <authorList>
            <person name="Varghese N."/>
            <person name="Submissions S."/>
        </authorList>
    </citation>
    <scope>NUCLEOTIDE SEQUENCE [LARGE SCALE GENOMIC DNA]</scope>
    <source>
        <strain evidence="2">DSM 24956</strain>
    </source>
</reference>
<organism evidence="1 2">
    <name type="scientific">Lutibacter oricola</name>
    <dbReference type="NCBI Taxonomy" id="762486"/>
    <lineage>
        <taxon>Bacteria</taxon>
        <taxon>Pseudomonadati</taxon>
        <taxon>Bacteroidota</taxon>
        <taxon>Flavobacteriia</taxon>
        <taxon>Flavobacteriales</taxon>
        <taxon>Flavobacteriaceae</taxon>
        <taxon>Lutibacter</taxon>
    </lineage>
</organism>